<organism evidence="1 2">
    <name type="scientific">Hohenbuehelia grisea</name>
    <dbReference type="NCBI Taxonomy" id="104357"/>
    <lineage>
        <taxon>Eukaryota</taxon>
        <taxon>Fungi</taxon>
        <taxon>Dikarya</taxon>
        <taxon>Basidiomycota</taxon>
        <taxon>Agaricomycotina</taxon>
        <taxon>Agaricomycetes</taxon>
        <taxon>Agaricomycetidae</taxon>
        <taxon>Agaricales</taxon>
        <taxon>Pleurotineae</taxon>
        <taxon>Pleurotaceae</taxon>
        <taxon>Hohenbuehelia</taxon>
    </lineage>
</organism>
<sequence length="519" mass="58135">MVAQHSITLPFSQRRLSSLDTPEFPHLLTNNAPPNPQNASILRQELSAASKDLEAIDIEVPQLLAALKALHTRRTHLAGYVKRYQSVISPIRRLPAEILSEIFLLCRKGQRANILDTTQFPWPLTRVCSAWRSVAISTPGLWNTIAPEPIPKTAAGSKELVNRFIYRSRNAPLSVRLTSACMQRAFRSSLERIISTSPRWTEFTLSIDFSQGMPCNLRQLRGSLQSLEQLTIEGKGADGNVGLQNTVDVFWVAPMLKRVTIREVSLTHFQIPWIQITHLDYRNKTPTFSEEIDENEPDIYTFDVLRNVPQLTELHYNSLAVETDDMEPVVLPSLRALHIFNDSTFANCITAPSLRSLHIVSEDDGVPFIDINDLIPMLSRSRASLKTLVVRKTETESLDGDDILALLQHTPTLQQLDVKGLDDLDEDFFLALEMNPAITPPLVPDLKSITISSQYHSSSAVANNLLQFLESRCGNGKHSALTKARFCLSPSSFTLPSRAYWLKRLVDAGLDFATLPPLN</sequence>
<evidence type="ECO:0000313" key="1">
    <source>
        <dbReference type="EMBL" id="KAL0950513.1"/>
    </source>
</evidence>
<name>A0ABR3J4T6_9AGAR</name>
<dbReference type="PANTHER" id="PTHR16134">
    <property type="entry name" value="F-BOX/TPR REPEAT PROTEIN POF3"/>
    <property type="match status" value="1"/>
</dbReference>
<dbReference type="Proteomes" id="UP001556367">
    <property type="component" value="Unassembled WGS sequence"/>
</dbReference>
<dbReference type="EMBL" id="JASNQZ010000011">
    <property type="protein sequence ID" value="KAL0950513.1"/>
    <property type="molecule type" value="Genomic_DNA"/>
</dbReference>
<reference evidence="2" key="1">
    <citation type="submission" date="2024-06" db="EMBL/GenBank/DDBJ databases">
        <title>Multi-omics analyses provide insights into the biosynthesis of the anticancer antibiotic pleurotin in Hohenbuehelia grisea.</title>
        <authorList>
            <person name="Weaver J.A."/>
            <person name="Alberti F."/>
        </authorList>
    </citation>
    <scope>NUCLEOTIDE SEQUENCE [LARGE SCALE GENOMIC DNA]</scope>
    <source>
        <strain evidence="2">T-177</strain>
    </source>
</reference>
<evidence type="ECO:0000313" key="2">
    <source>
        <dbReference type="Proteomes" id="UP001556367"/>
    </source>
</evidence>
<keyword evidence="2" id="KW-1185">Reference proteome</keyword>
<accession>A0ABR3J4T6</accession>
<protein>
    <recommendedName>
        <fullName evidence="3">F-box domain-containing protein</fullName>
    </recommendedName>
</protein>
<dbReference type="SUPFAM" id="SSF52047">
    <property type="entry name" value="RNI-like"/>
    <property type="match status" value="1"/>
</dbReference>
<gene>
    <name evidence="1" type="ORF">HGRIS_007322</name>
</gene>
<dbReference type="Gene3D" id="1.20.1280.50">
    <property type="match status" value="1"/>
</dbReference>
<proteinExistence type="predicted"/>
<dbReference type="PANTHER" id="PTHR16134:SF119">
    <property type="entry name" value="AT02038P-RELATED"/>
    <property type="match status" value="1"/>
</dbReference>
<dbReference type="Gene3D" id="3.80.10.10">
    <property type="entry name" value="Ribonuclease Inhibitor"/>
    <property type="match status" value="1"/>
</dbReference>
<evidence type="ECO:0008006" key="3">
    <source>
        <dbReference type="Google" id="ProtNLM"/>
    </source>
</evidence>
<comment type="caution">
    <text evidence="1">The sequence shown here is derived from an EMBL/GenBank/DDBJ whole genome shotgun (WGS) entry which is preliminary data.</text>
</comment>
<dbReference type="InterPro" id="IPR032675">
    <property type="entry name" value="LRR_dom_sf"/>
</dbReference>